<organism evidence="1 2">
    <name type="scientific">Brachybacterium endophyticum</name>
    <dbReference type="NCBI Taxonomy" id="2182385"/>
    <lineage>
        <taxon>Bacteria</taxon>
        <taxon>Bacillati</taxon>
        <taxon>Actinomycetota</taxon>
        <taxon>Actinomycetes</taxon>
        <taxon>Micrococcales</taxon>
        <taxon>Dermabacteraceae</taxon>
        <taxon>Brachybacterium</taxon>
    </lineage>
</organism>
<dbReference type="Proteomes" id="UP000245590">
    <property type="component" value="Unassembled WGS sequence"/>
</dbReference>
<dbReference type="EMBL" id="QFKX01000009">
    <property type="protein sequence ID" value="PWH04967.1"/>
    <property type="molecule type" value="Genomic_DNA"/>
</dbReference>
<comment type="caution">
    <text evidence="1">The sequence shown here is derived from an EMBL/GenBank/DDBJ whole genome shotgun (WGS) entry which is preliminary data.</text>
</comment>
<sequence>MWNGPALYGDEVFAAGYRICPECDEMAALYAGSRSSTLPRAPRPRDIRCAREQHLAEAPALSLER</sequence>
<evidence type="ECO:0000313" key="1">
    <source>
        <dbReference type="EMBL" id="PWH04967.1"/>
    </source>
</evidence>
<proteinExistence type="predicted"/>
<gene>
    <name evidence="1" type="ORF">DEO23_15655</name>
</gene>
<accession>A0A2U2RGH5</accession>
<keyword evidence="2" id="KW-1185">Reference proteome</keyword>
<reference evidence="1 2" key="1">
    <citation type="submission" date="2018-05" db="EMBL/GenBank/DDBJ databases">
        <title>Brachybacterium sp. M1HQ-2T, whole genome shotgun sequence.</title>
        <authorList>
            <person name="Tuo L."/>
        </authorList>
    </citation>
    <scope>NUCLEOTIDE SEQUENCE [LARGE SCALE GENOMIC DNA]</scope>
    <source>
        <strain evidence="1 2">M1HQ-2</strain>
    </source>
</reference>
<protein>
    <submittedName>
        <fullName evidence="1">Uncharacterized protein</fullName>
    </submittedName>
</protein>
<dbReference type="AlphaFoldDB" id="A0A2U2RGH5"/>
<name>A0A2U2RGH5_9MICO</name>
<evidence type="ECO:0000313" key="2">
    <source>
        <dbReference type="Proteomes" id="UP000245590"/>
    </source>
</evidence>